<evidence type="ECO:0000256" key="5">
    <source>
        <dbReference type="ARBA" id="ARBA00022737"/>
    </source>
</evidence>
<keyword evidence="5" id="KW-0677">Repeat</keyword>
<reference evidence="11 12" key="2">
    <citation type="journal article" date="2009" name="BMC Genomics">
        <title>Identification of transcriptional signals in Encephalitozoon cuniculi widespread among Microsporidia phylum: support for accurate structural genome annotation.</title>
        <authorList>
            <person name="Peyretaillade E."/>
            <person name="Goncalves O."/>
            <person name="Terrat S."/>
            <person name="Dugat-Bony E."/>
            <person name="Wincker P."/>
            <person name="Cornman R.S."/>
            <person name="Evans J.D."/>
            <person name="Delbac F."/>
            <person name="Peyret P."/>
        </authorList>
    </citation>
    <scope>NUCLEOTIDE SEQUENCE [LARGE SCALE GENOMIC DNA]</scope>
    <source>
        <strain evidence="11 12">GB-M1</strain>
    </source>
</reference>
<evidence type="ECO:0000256" key="6">
    <source>
        <dbReference type="ARBA" id="ARBA00022816"/>
    </source>
</evidence>
<dbReference type="RefSeq" id="NP_586451.1">
    <property type="nucleotide sequence ID" value="NM_001042284.1"/>
</dbReference>
<keyword evidence="8" id="KW-0811">Translocation</keyword>
<dbReference type="Pfam" id="PF00400">
    <property type="entry name" value="WD40"/>
    <property type="match status" value="3"/>
</dbReference>
<keyword evidence="10" id="KW-0539">Nucleus</keyword>
<evidence type="ECO:0000256" key="4">
    <source>
        <dbReference type="ARBA" id="ARBA00022574"/>
    </source>
</evidence>
<comment type="similarity">
    <text evidence="2">Belongs to the WD repeat SEC13 family.</text>
</comment>
<organism evidence="11 12">
    <name type="scientific">Encephalitozoon cuniculi (strain GB-M1)</name>
    <name type="common">Microsporidian parasite</name>
    <dbReference type="NCBI Taxonomy" id="284813"/>
    <lineage>
        <taxon>Eukaryota</taxon>
        <taxon>Fungi</taxon>
        <taxon>Fungi incertae sedis</taxon>
        <taxon>Microsporidia</taxon>
        <taxon>Unikaryonidae</taxon>
        <taxon>Encephalitozoon</taxon>
    </lineage>
</organism>
<dbReference type="OrthoDB" id="364224at2759"/>
<dbReference type="InterPro" id="IPR036322">
    <property type="entry name" value="WD40_repeat_dom_sf"/>
</dbReference>
<dbReference type="InterPro" id="IPR037363">
    <property type="entry name" value="Sec13/Seh1_fam"/>
</dbReference>
<gene>
    <name evidence="11" type="ordered locus">ECU11_1450</name>
</gene>
<evidence type="ECO:0000256" key="10">
    <source>
        <dbReference type="ARBA" id="ARBA00023242"/>
    </source>
</evidence>
<dbReference type="GO" id="GO:0030127">
    <property type="term" value="C:COPII vesicle coat"/>
    <property type="evidence" value="ECO:0007669"/>
    <property type="project" value="TreeGrafter"/>
</dbReference>
<evidence type="ECO:0000256" key="2">
    <source>
        <dbReference type="ARBA" id="ARBA00010102"/>
    </source>
</evidence>
<evidence type="ECO:0000256" key="8">
    <source>
        <dbReference type="ARBA" id="ARBA00023010"/>
    </source>
</evidence>
<evidence type="ECO:0000256" key="9">
    <source>
        <dbReference type="ARBA" id="ARBA00023132"/>
    </source>
</evidence>
<proteinExistence type="inferred from homology"/>
<dbReference type="InterPro" id="IPR015943">
    <property type="entry name" value="WD40/YVTN_repeat-like_dom_sf"/>
</dbReference>
<accession>Q8SQT8</accession>
<dbReference type="PANTHER" id="PTHR11024">
    <property type="entry name" value="NUCLEAR PORE COMPLEX PROTEIN SEC13 / SEH1 FAMILY MEMBER"/>
    <property type="match status" value="1"/>
</dbReference>
<dbReference type="Proteomes" id="UP000000819">
    <property type="component" value="Chromosome XI"/>
</dbReference>
<dbReference type="InterPro" id="IPR001680">
    <property type="entry name" value="WD40_rpt"/>
</dbReference>
<dbReference type="GO" id="GO:0051028">
    <property type="term" value="P:mRNA transport"/>
    <property type="evidence" value="ECO:0007669"/>
    <property type="project" value="UniProtKB-KW"/>
</dbReference>
<evidence type="ECO:0000313" key="11">
    <source>
        <dbReference type="EMBL" id="CAD26055.1"/>
    </source>
</evidence>
<dbReference type="PANTHER" id="PTHR11024:SF2">
    <property type="entry name" value="PROTEIN SEC13 HOMOLOG"/>
    <property type="match status" value="1"/>
</dbReference>
<comment type="subcellular location">
    <subcellularLocation>
        <location evidence="1">Nucleus</location>
        <location evidence="1">Nuclear pore complex</location>
    </subcellularLocation>
</comment>
<dbReference type="Gene3D" id="2.130.10.10">
    <property type="entry name" value="YVTN repeat-like/Quinoprotein amine dehydrogenase"/>
    <property type="match status" value="1"/>
</dbReference>
<keyword evidence="4" id="KW-0853">WD repeat</keyword>
<dbReference type="GeneID" id="860105"/>
<name>Q8SQT8_ENCCU</name>
<evidence type="ECO:0000256" key="1">
    <source>
        <dbReference type="ARBA" id="ARBA00004567"/>
    </source>
</evidence>
<dbReference type="GO" id="GO:0005198">
    <property type="term" value="F:structural molecule activity"/>
    <property type="evidence" value="ECO:0007669"/>
    <property type="project" value="InterPro"/>
</dbReference>
<dbReference type="OMA" id="NEWTQSH"/>
<keyword evidence="6" id="KW-0509">mRNA transport</keyword>
<evidence type="ECO:0000256" key="3">
    <source>
        <dbReference type="ARBA" id="ARBA00022448"/>
    </source>
</evidence>
<keyword evidence="7" id="KW-0653">Protein transport</keyword>
<dbReference type="STRING" id="284813.Q8SQT8"/>
<dbReference type="AlphaFoldDB" id="Q8SQT8"/>
<evidence type="ECO:0000256" key="7">
    <source>
        <dbReference type="ARBA" id="ARBA00022927"/>
    </source>
</evidence>
<keyword evidence="3" id="KW-0813">Transport</keyword>
<protein>
    <submittedName>
        <fullName evidence="11">PROTEIN TRANSPORT PROTEIN SEC13 HOMOLOG (COPII COAT)</fullName>
    </submittedName>
</protein>
<dbReference type="SMART" id="SM00320">
    <property type="entry name" value="WD40"/>
    <property type="match status" value="5"/>
</dbReference>
<dbReference type="HOGENOM" id="CLU_032441_0_2_1"/>
<reference evidence="11 12" key="1">
    <citation type="journal article" date="2001" name="Nature">
        <title>Genome sequence and gene compaction of the eukaryote parasite Encephalitozoon cuniculi.</title>
        <authorList>
            <person name="Katinka M.D."/>
            <person name="Duprat S."/>
            <person name="Cornillot E."/>
            <person name="Metenier G."/>
            <person name="Thomarat F."/>
            <person name="Prensier G."/>
            <person name="Barbe V."/>
            <person name="Peyretaillade E."/>
            <person name="Brottier P."/>
            <person name="Wincker P."/>
            <person name="Delbac F."/>
            <person name="El Alaoui H."/>
            <person name="Peyret P."/>
            <person name="Saurin W."/>
            <person name="Gouy M."/>
            <person name="Weissenbach J."/>
            <person name="Vivares C.P."/>
        </authorList>
    </citation>
    <scope>NUCLEOTIDE SEQUENCE [LARGE SCALE GENOMIC DNA]</scope>
    <source>
        <strain evidence="11 12">GB-M1</strain>
    </source>
</reference>
<keyword evidence="12" id="KW-1185">Reference proteome</keyword>
<dbReference type="EMBL" id="AL590450">
    <property type="protein sequence ID" value="CAD26055.1"/>
    <property type="molecule type" value="Genomic_DNA"/>
</dbReference>
<dbReference type="GO" id="GO:0006606">
    <property type="term" value="P:protein import into nucleus"/>
    <property type="evidence" value="ECO:0007669"/>
    <property type="project" value="TreeGrafter"/>
</dbReference>
<dbReference type="GO" id="GO:0031080">
    <property type="term" value="C:nuclear pore outer ring"/>
    <property type="evidence" value="ECO:0007669"/>
    <property type="project" value="TreeGrafter"/>
</dbReference>
<dbReference type="SUPFAM" id="SSF50978">
    <property type="entry name" value="WD40 repeat-like"/>
    <property type="match status" value="1"/>
</dbReference>
<dbReference type="InParanoid" id="Q8SQT8"/>
<dbReference type="KEGG" id="ecu:ECU11_1450"/>
<evidence type="ECO:0000313" key="12">
    <source>
        <dbReference type="Proteomes" id="UP000000819"/>
    </source>
</evidence>
<keyword evidence="9" id="KW-0906">Nuclear pore complex</keyword>
<sequence length="272" mass="29759">MDIHKDTIHSIETDFSQKKIVTACSDGMVRVFAKGSSVPPYELNLELELDGDSGPATKAIFLNQGEFIASSYFSGKVIIWKYEGGRFNKKSERQILSGSVNDISGRWNGSSFTLFCACSDGTVRILDIDSSFNTTESEVFCHRFGVSSVSATESGFVSGGMDYSVAVWDGTSEAARFRDHKGFVRDVAACPANSFKLFCMASCSEDGTVVIYTKRGEEYESQKITLEEPCYSLSWSFSGFSLSVGYGSSKFKCFVPDGSGKFKEVGLKKVES</sequence>
<dbReference type="FunCoup" id="Q8SQT8">
    <property type="interactions" value="395"/>
</dbReference>
<dbReference type="GO" id="GO:0090114">
    <property type="term" value="P:COPII-coated vesicle budding"/>
    <property type="evidence" value="ECO:0007669"/>
    <property type="project" value="TreeGrafter"/>
</dbReference>
<dbReference type="VEuPathDB" id="MicrosporidiaDB:ECU11_1450"/>